<dbReference type="EMBL" id="CAEZYR010000079">
    <property type="protein sequence ID" value="CAB4754890.1"/>
    <property type="molecule type" value="Genomic_DNA"/>
</dbReference>
<name>A0A6J7PFG2_9ZZZZ</name>
<evidence type="ECO:0000313" key="3">
    <source>
        <dbReference type="EMBL" id="CAB4898324.1"/>
    </source>
</evidence>
<organism evidence="4">
    <name type="scientific">freshwater metagenome</name>
    <dbReference type="NCBI Taxonomy" id="449393"/>
    <lineage>
        <taxon>unclassified sequences</taxon>
        <taxon>metagenomes</taxon>
        <taxon>ecological metagenomes</taxon>
    </lineage>
</organism>
<sequence length="54" mass="5896">MSAAARRPRLRFEPAEEVANRPRERILSGAVDDGALLPKIDGLLIRDCVGGPIR</sequence>
<dbReference type="EMBL" id="CAFABA010000010">
    <property type="protein sequence ID" value="CAB4816750.1"/>
    <property type="molecule type" value="Genomic_DNA"/>
</dbReference>
<protein>
    <submittedName>
        <fullName evidence="4">Unannotated protein</fullName>
    </submittedName>
</protein>
<reference evidence="4" key="1">
    <citation type="submission" date="2020-05" db="EMBL/GenBank/DDBJ databases">
        <authorList>
            <person name="Chiriac C."/>
            <person name="Salcher M."/>
            <person name="Ghai R."/>
            <person name="Kavagutti S V."/>
        </authorList>
    </citation>
    <scope>NUCLEOTIDE SEQUENCE</scope>
</reference>
<proteinExistence type="predicted"/>
<evidence type="ECO:0000313" key="2">
    <source>
        <dbReference type="EMBL" id="CAB4816750.1"/>
    </source>
</evidence>
<dbReference type="AlphaFoldDB" id="A0A6J7PFG2"/>
<evidence type="ECO:0000313" key="1">
    <source>
        <dbReference type="EMBL" id="CAB4754890.1"/>
    </source>
</evidence>
<dbReference type="EMBL" id="CAFBMH010000017">
    <property type="protein sequence ID" value="CAB4898324.1"/>
    <property type="molecule type" value="Genomic_DNA"/>
</dbReference>
<gene>
    <name evidence="1" type="ORF">UFOPK2754_02030</name>
    <name evidence="2" type="ORF">UFOPK3139_00414</name>
    <name evidence="3" type="ORF">UFOPK3543_00711</name>
    <name evidence="4" type="ORF">UFOPK3967_01851</name>
</gene>
<accession>A0A6J7PFG2</accession>
<dbReference type="EMBL" id="CAFBOS010000119">
    <property type="protein sequence ID" value="CAB5004340.1"/>
    <property type="molecule type" value="Genomic_DNA"/>
</dbReference>
<evidence type="ECO:0000313" key="4">
    <source>
        <dbReference type="EMBL" id="CAB5004340.1"/>
    </source>
</evidence>